<evidence type="ECO:0000259" key="2">
    <source>
        <dbReference type="Pfam" id="PF13002"/>
    </source>
</evidence>
<comment type="caution">
    <text evidence="3">The sequence shown here is derived from an EMBL/GenBank/DDBJ whole genome shotgun (WGS) entry which is preliminary data.</text>
</comment>
<gene>
    <name evidence="3" type="ORF">TWF694_005479</name>
</gene>
<name>A0AAV9WT76_9PEZI</name>
<organism evidence="3 4">
    <name type="scientific">Orbilia ellipsospora</name>
    <dbReference type="NCBI Taxonomy" id="2528407"/>
    <lineage>
        <taxon>Eukaryota</taxon>
        <taxon>Fungi</taxon>
        <taxon>Dikarya</taxon>
        <taxon>Ascomycota</taxon>
        <taxon>Pezizomycotina</taxon>
        <taxon>Orbiliomycetes</taxon>
        <taxon>Orbiliales</taxon>
        <taxon>Orbiliaceae</taxon>
        <taxon>Orbilia</taxon>
    </lineage>
</organism>
<dbReference type="AlphaFoldDB" id="A0AAV9WT76"/>
<dbReference type="InterPro" id="IPR024391">
    <property type="entry name" value="LDB19_N"/>
</dbReference>
<proteinExistence type="predicted"/>
<dbReference type="Gene3D" id="2.60.40.640">
    <property type="match status" value="1"/>
</dbReference>
<feature type="region of interest" description="Disordered" evidence="1">
    <location>
        <begin position="1"/>
        <end position="29"/>
    </location>
</feature>
<keyword evidence="4" id="KW-1185">Reference proteome</keyword>
<dbReference type="InterPro" id="IPR014752">
    <property type="entry name" value="Arrestin-like_C"/>
</dbReference>
<sequence length="392" mass="44678">MMRLRPNTAFRLDMQPDSNKTGEVPGNNTTSSKFTLDFVPEVSEPVICVSSQRDSQGAIYSGSLQLDVFETLEFSRLSVNAFMREKLLHPQIQDCEQCSTKTITIHNEELVDPDMGRVIMPGIHSYPLSFFIPGSLPATYLDKDRRIDYALGIFAETSSSQVGHLERSFIVARLCPTGLSSKRVRAKTNCFTADILVPPYVSLGEKFNVELALKAKDSHSTSNNALWEARYINWDIVEYVQDIRLPCQRHSETFRTQNQSTLQEHRSGIFRDELDLRREAKTPDELIIKSERFTLPCCIPQRASVDISTPNWYKVWHELRIRIYYLYAKPPSGAQDAKLDKNQFRTNLFGIGARISVCKQADSESRQQSWNEETTPPYPMIGFPPPSYSSET</sequence>
<feature type="compositionally biased region" description="Polar residues" evidence="1">
    <location>
        <begin position="16"/>
        <end position="29"/>
    </location>
</feature>
<protein>
    <recommendedName>
        <fullName evidence="2">LDB19 N-terminal domain-containing protein</fullName>
    </recommendedName>
</protein>
<reference evidence="3 4" key="1">
    <citation type="submission" date="2019-10" db="EMBL/GenBank/DDBJ databases">
        <authorList>
            <person name="Palmer J.M."/>
        </authorList>
    </citation>
    <scope>NUCLEOTIDE SEQUENCE [LARGE SCALE GENOMIC DNA]</scope>
    <source>
        <strain evidence="3 4">TWF694</strain>
    </source>
</reference>
<dbReference type="Proteomes" id="UP001365542">
    <property type="component" value="Unassembled WGS sequence"/>
</dbReference>
<feature type="compositionally biased region" description="Pro residues" evidence="1">
    <location>
        <begin position="376"/>
        <end position="392"/>
    </location>
</feature>
<dbReference type="EMBL" id="JAVHJO010000017">
    <property type="protein sequence ID" value="KAK6525337.1"/>
    <property type="molecule type" value="Genomic_DNA"/>
</dbReference>
<evidence type="ECO:0000313" key="4">
    <source>
        <dbReference type="Proteomes" id="UP001365542"/>
    </source>
</evidence>
<evidence type="ECO:0000313" key="3">
    <source>
        <dbReference type="EMBL" id="KAK6525337.1"/>
    </source>
</evidence>
<accession>A0AAV9WT76</accession>
<dbReference type="Pfam" id="PF13002">
    <property type="entry name" value="LDB19"/>
    <property type="match status" value="1"/>
</dbReference>
<feature type="region of interest" description="Disordered" evidence="1">
    <location>
        <begin position="362"/>
        <end position="392"/>
    </location>
</feature>
<evidence type="ECO:0000256" key="1">
    <source>
        <dbReference type="SAM" id="MobiDB-lite"/>
    </source>
</evidence>
<feature type="domain" description="LDB19 N-terminal" evidence="2">
    <location>
        <begin position="86"/>
        <end position="252"/>
    </location>
</feature>